<dbReference type="GO" id="GO:0016616">
    <property type="term" value="F:oxidoreductase activity, acting on the CH-OH group of donors, NAD or NADP as acceptor"/>
    <property type="evidence" value="ECO:0007669"/>
    <property type="project" value="TreeGrafter"/>
</dbReference>
<feature type="non-terminal residue" evidence="2">
    <location>
        <position position="1"/>
    </location>
</feature>
<gene>
    <name evidence="2" type="ORF">S03H2_37158</name>
</gene>
<name>X1FPY3_9ZZZZ</name>
<dbReference type="EMBL" id="BARU01022842">
    <property type="protein sequence ID" value="GAH47741.1"/>
    <property type="molecule type" value="Genomic_DNA"/>
</dbReference>
<protein>
    <recommendedName>
        <fullName evidence="3">Sorbitol-6-phosphate 2-dehydrogenase</fullName>
    </recommendedName>
</protein>
<comment type="caution">
    <text evidence="2">The sequence shown here is derived from an EMBL/GenBank/DDBJ whole genome shotgun (WGS) entry which is preliminary data.</text>
</comment>
<dbReference type="InterPro" id="IPR036291">
    <property type="entry name" value="NAD(P)-bd_dom_sf"/>
</dbReference>
<evidence type="ECO:0000313" key="2">
    <source>
        <dbReference type="EMBL" id="GAH47741.1"/>
    </source>
</evidence>
<evidence type="ECO:0008006" key="3">
    <source>
        <dbReference type="Google" id="ProtNLM"/>
    </source>
</evidence>
<evidence type="ECO:0000256" key="1">
    <source>
        <dbReference type="ARBA" id="ARBA00006484"/>
    </source>
</evidence>
<accession>X1FPY3</accession>
<dbReference type="SUPFAM" id="SSF51735">
    <property type="entry name" value="NAD(P)-binding Rossmann-fold domains"/>
    <property type="match status" value="1"/>
</dbReference>
<dbReference type="InterPro" id="IPR002347">
    <property type="entry name" value="SDR_fam"/>
</dbReference>
<dbReference type="InterPro" id="IPR020904">
    <property type="entry name" value="Sc_DH/Rdtase_CS"/>
</dbReference>
<organism evidence="2">
    <name type="scientific">marine sediment metagenome</name>
    <dbReference type="NCBI Taxonomy" id="412755"/>
    <lineage>
        <taxon>unclassified sequences</taxon>
        <taxon>metagenomes</taxon>
        <taxon>ecological metagenomes</taxon>
    </lineage>
</organism>
<reference evidence="2" key="1">
    <citation type="journal article" date="2014" name="Front. Microbiol.">
        <title>High frequency of phylogenetically diverse reductive dehalogenase-homologous genes in deep subseafloor sedimentary metagenomes.</title>
        <authorList>
            <person name="Kawai M."/>
            <person name="Futagami T."/>
            <person name="Toyoda A."/>
            <person name="Takaki Y."/>
            <person name="Nishi S."/>
            <person name="Hori S."/>
            <person name="Arai W."/>
            <person name="Tsubouchi T."/>
            <person name="Morono Y."/>
            <person name="Uchiyama I."/>
            <person name="Ito T."/>
            <person name="Fujiyama A."/>
            <person name="Inagaki F."/>
            <person name="Takami H."/>
        </authorList>
    </citation>
    <scope>NUCLEOTIDE SEQUENCE</scope>
    <source>
        <strain evidence="2">Expedition CK06-06</strain>
    </source>
</reference>
<dbReference type="Gene3D" id="3.40.50.720">
    <property type="entry name" value="NAD(P)-binding Rossmann-like Domain"/>
    <property type="match status" value="1"/>
</dbReference>
<dbReference type="AlphaFoldDB" id="X1FPY3"/>
<dbReference type="PRINTS" id="PR00081">
    <property type="entry name" value="GDHRDH"/>
</dbReference>
<proteinExistence type="inferred from homology"/>
<dbReference type="PROSITE" id="PS00061">
    <property type="entry name" value="ADH_SHORT"/>
    <property type="match status" value="1"/>
</dbReference>
<sequence>IDVTDGESVSAAFDQVVRTFGGLDVLVSNAGVLKSGSVKTQPIEDFEFVTSVNYTGYFVCVQKAAPVMSVQHLVRPAWTVDIIQINSKSGLVGSNRNAAYAGGKFGGIGLTQSFALELIENGIKVNSICPGNFFDGPLWSHPQTGLLVQYLRAGKVPGARTVEDVRRAYEAKVPMGRGCRIEDVMKAIYYLIDQQYETGQALPVTGGQVMLR</sequence>
<comment type="similarity">
    <text evidence="1">Belongs to the short-chain dehydrogenases/reductases (SDR) family.</text>
</comment>
<dbReference type="PRINTS" id="PR00080">
    <property type="entry name" value="SDRFAMILY"/>
</dbReference>
<dbReference type="PANTHER" id="PTHR42760:SF105">
    <property type="entry name" value="SORBITOL-6-PHOSPHATE 2-DEHYDROGENASE"/>
    <property type="match status" value="1"/>
</dbReference>
<dbReference type="PANTHER" id="PTHR42760">
    <property type="entry name" value="SHORT-CHAIN DEHYDROGENASES/REDUCTASES FAMILY MEMBER"/>
    <property type="match status" value="1"/>
</dbReference>
<dbReference type="Pfam" id="PF00106">
    <property type="entry name" value="adh_short"/>
    <property type="match status" value="1"/>
</dbReference>